<dbReference type="AlphaFoldDB" id="A0A9W8E8G4"/>
<evidence type="ECO:0000256" key="2">
    <source>
        <dbReference type="ARBA" id="ARBA00009863"/>
    </source>
</evidence>
<evidence type="ECO:0000256" key="1">
    <source>
        <dbReference type="ARBA" id="ARBA00004173"/>
    </source>
</evidence>
<dbReference type="InterPro" id="IPR019368">
    <property type="entry name" value="Ribosomal_mS29"/>
</dbReference>
<keyword evidence="5" id="KW-0496">Mitochondrion</keyword>
<sequence length="454" mass="50018">MASFRTAFHTLSRRVASSAEHRPLLSLARDSTGLRCFGTSPALALRSSLVLEYPPKRHTQIKSKAFRKSTKKSTAAFDFSVSEDAKEEDTSVNTQYYQEPVFADIPELVPEMISTATGTGQVCSLPRDLIGQFTSSVFPGSLFQDFSTTHSDGLLIREPLCQVGRLMETPDTRSQAGATVLLGQAGVGKSATLLQAACYAYIKEWLVLYAPKAESWVDASGPYSRSQDPELFTQAEITANWLKFIVRTNKHVLSKATLAEEVTIGSKKLAKGASLEELLSISSSNSALAPQVLDALLTQVQHGVGVPVLLAVDQLGALYTTTEYFNNANERLAPHNLKLVRSILPFFDNQRKLKDGLVLGAVSQADPRFRLPQPDSVMAPFSRGLLPSPFKFQTLTIPPYSREETKNILQYYKESGLLDNDITDELITKRWVLTNGKAAELLRYTLTHANPRMV</sequence>
<dbReference type="InterPro" id="IPR027417">
    <property type="entry name" value="P-loop_NTPase"/>
</dbReference>
<organism evidence="8 9">
    <name type="scientific">Dispira parvispora</name>
    <dbReference type="NCBI Taxonomy" id="1520584"/>
    <lineage>
        <taxon>Eukaryota</taxon>
        <taxon>Fungi</taxon>
        <taxon>Fungi incertae sedis</taxon>
        <taxon>Zoopagomycota</taxon>
        <taxon>Kickxellomycotina</taxon>
        <taxon>Dimargaritomycetes</taxon>
        <taxon>Dimargaritales</taxon>
        <taxon>Dimargaritaceae</taxon>
        <taxon>Dispira</taxon>
    </lineage>
</organism>
<evidence type="ECO:0000256" key="4">
    <source>
        <dbReference type="ARBA" id="ARBA00022980"/>
    </source>
</evidence>
<dbReference type="Proteomes" id="UP001150925">
    <property type="component" value="Unassembled WGS sequence"/>
</dbReference>
<evidence type="ECO:0000313" key="8">
    <source>
        <dbReference type="EMBL" id="KAJ1967212.1"/>
    </source>
</evidence>
<dbReference type="GO" id="GO:0003735">
    <property type="term" value="F:structural constituent of ribosome"/>
    <property type="evidence" value="ECO:0007669"/>
    <property type="project" value="TreeGrafter"/>
</dbReference>
<keyword evidence="3" id="KW-0809">Transit peptide</keyword>
<dbReference type="OrthoDB" id="274828at2759"/>
<dbReference type="EMBL" id="JANBPY010000375">
    <property type="protein sequence ID" value="KAJ1967212.1"/>
    <property type="molecule type" value="Genomic_DNA"/>
</dbReference>
<proteinExistence type="inferred from homology"/>
<evidence type="ECO:0000256" key="7">
    <source>
        <dbReference type="ARBA" id="ARBA00035140"/>
    </source>
</evidence>
<keyword evidence="6" id="KW-0687">Ribonucleoprotein</keyword>
<reference evidence="8" key="1">
    <citation type="submission" date="2022-07" db="EMBL/GenBank/DDBJ databases">
        <title>Phylogenomic reconstructions and comparative analyses of Kickxellomycotina fungi.</title>
        <authorList>
            <person name="Reynolds N.K."/>
            <person name="Stajich J.E."/>
            <person name="Barry K."/>
            <person name="Grigoriev I.V."/>
            <person name="Crous P."/>
            <person name="Smith M.E."/>
        </authorList>
    </citation>
    <scope>NUCLEOTIDE SEQUENCE</scope>
    <source>
        <strain evidence="8">RSA 1196</strain>
    </source>
</reference>
<protein>
    <recommendedName>
        <fullName evidence="7">Small ribosomal subunit protein mS29</fullName>
    </recommendedName>
</protein>
<keyword evidence="9" id="KW-1185">Reference proteome</keyword>
<dbReference type="PANTHER" id="PTHR12810">
    <property type="entry name" value="MITOCHONDRIAL 28S RIBOSOMAL PROTEIN S29"/>
    <property type="match status" value="1"/>
</dbReference>
<dbReference type="PANTHER" id="PTHR12810:SF0">
    <property type="entry name" value="SMALL RIBOSOMAL SUBUNIT PROTEIN MS29"/>
    <property type="match status" value="1"/>
</dbReference>
<comment type="caution">
    <text evidence="8">The sequence shown here is derived from an EMBL/GenBank/DDBJ whole genome shotgun (WGS) entry which is preliminary data.</text>
</comment>
<evidence type="ECO:0000256" key="3">
    <source>
        <dbReference type="ARBA" id="ARBA00022946"/>
    </source>
</evidence>
<comment type="similarity">
    <text evidence="2">Belongs to the mitochondrion-specific ribosomal protein mS29 family.</text>
</comment>
<evidence type="ECO:0000256" key="5">
    <source>
        <dbReference type="ARBA" id="ARBA00023128"/>
    </source>
</evidence>
<dbReference type="SUPFAM" id="SSF52540">
    <property type="entry name" value="P-loop containing nucleoside triphosphate hydrolases"/>
    <property type="match status" value="1"/>
</dbReference>
<name>A0A9W8E8G4_9FUNG</name>
<comment type="subcellular location">
    <subcellularLocation>
        <location evidence="1">Mitochondrion</location>
    </subcellularLocation>
</comment>
<keyword evidence="4" id="KW-0689">Ribosomal protein</keyword>
<gene>
    <name evidence="8" type="ORF">IWQ62_001999</name>
</gene>
<dbReference type="Pfam" id="PF10236">
    <property type="entry name" value="DAP3"/>
    <property type="match status" value="1"/>
</dbReference>
<evidence type="ECO:0000256" key="6">
    <source>
        <dbReference type="ARBA" id="ARBA00023274"/>
    </source>
</evidence>
<dbReference type="GO" id="GO:0005763">
    <property type="term" value="C:mitochondrial small ribosomal subunit"/>
    <property type="evidence" value="ECO:0007669"/>
    <property type="project" value="TreeGrafter"/>
</dbReference>
<evidence type="ECO:0000313" key="9">
    <source>
        <dbReference type="Proteomes" id="UP001150925"/>
    </source>
</evidence>
<accession>A0A9W8E8G4</accession>